<dbReference type="Proteomes" id="UP000663879">
    <property type="component" value="Unassembled WGS sequence"/>
</dbReference>
<dbReference type="EMBL" id="CAJNOC010004760">
    <property type="protein sequence ID" value="CAF1032765.1"/>
    <property type="molecule type" value="Genomic_DNA"/>
</dbReference>
<evidence type="ECO:0000256" key="1">
    <source>
        <dbReference type="SAM" id="MobiDB-lite"/>
    </source>
</evidence>
<accession>A0A814J5A9</accession>
<evidence type="ECO:0000313" key="2">
    <source>
        <dbReference type="EMBL" id="CAF1032765.1"/>
    </source>
</evidence>
<feature type="compositionally biased region" description="Basic and acidic residues" evidence="1">
    <location>
        <begin position="134"/>
        <end position="149"/>
    </location>
</feature>
<evidence type="ECO:0000313" key="3">
    <source>
        <dbReference type="Proteomes" id="UP000663879"/>
    </source>
</evidence>
<dbReference type="OrthoDB" id="10447403at2759"/>
<name>A0A814J5A9_9BILA</name>
<organism evidence="2 3">
    <name type="scientific">Brachionus calyciflorus</name>
    <dbReference type="NCBI Taxonomy" id="104777"/>
    <lineage>
        <taxon>Eukaryota</taxon>
        <taxon>Metazoa</taxon>
        <taxon>Spiralia</taxon>
        <taxon>Gnathifera</taxon>
        <taxon>Rotifera</taxon>
        <taxon>Eurotatoria</taxon>
        <taxon>Monogononta</taxon>
        <taxon>Pseudotrocha</taxon>
        <taxon>Ploima</taxon>
        <taxon>Brachionidae</taxon>
        <taxon>Brachionus</taxon>
    </lineage>
</organism>
<feature type="compositionally biased region" description="Acidic residues" evidence="1">
    <location>
        <begin position="150"/>
        <end position="159"/>
    </location>
</feature>
<dbReference type="AlphaFoldDB" id="A0A814J5A9"/>
<comment type="caution">
    <text evidence="2">The sequence shown here is derived from an EMBL/GenBank/DDBJ whole genome shotgun (WGS) entry which is preliminary data.</text>
</comment>
<keyword evidence="3" id="KW-1185">Reference proteome</keyword>
<sequence>MSQAALLYGFKAPEDTRLDLYKIKGIWEFAGYLRKGYGRDFLYGVEVELNYYQKISFKHVDVLAEHFGEKADFHLGVGGTGYDPGDDESIKLDEEIIKKVSDALKETVIELQKFHPELDHDLMYICRLDDSFDKKNDDSNDESNDKYNDDSNDESNESP</sequence>
<gene>
    <name evidence="2" type="ORF">OXX778_LOCUS17952</name>
</gene>
<reference evidence="2" key="1">
    <citation type="submission" date="2021-02" db="EMBL/GenBank/DDBJ databases">
        <authorList>
            <person name="Nowell W R."/>
        </authorList>
    </citation>
    <scope>NUCLEOTIDE SEQUENCE</scope>
    <source>
        <strain evidence="2">Ploen Becks lab</strain>
    </source>
</reference>
<proteinExistence type="predicted"/>
<feature type="region of interest" description="Disordered" evidence="1">
    <location>
        <begin position="134"/>
        <end position="159"/>
    </location>
</feature>
<protein>
    <submittedName>
        <fullName evidence="2">Uncharacterized protein</fullName>
    </submittedName>
</protein>